<accession>B2ILF3</accession>
<dbReference type="AlphaFoldDB" id="B2ILF3"/>
<dbReference type="OrthoDB" id="8089897at2"/>
<protein>
    <submittedName>
        <fullName evidence="1">Uncharacterized protein</fullName>
    </submittedName>
</protein>
<organism evidence="1 2">
    <name type="scientific">Beijerinckia indica subsp. indica (strain ATCC 9039 / DSM 1715 / NCIMB 8712)</name>
    <dbReference type="NCBI Taxonomy" id="395963"/>
    <lineage>
        <taxon>Bacteria</taxon>
        <taxon>Pseudomonadati</taxon>
        <taxon>Pseudomonadota</taxon>
        <taxon>Alphaproteobacteria</taxon>
        <taxon>Hyphomicrobiales</taxon>
        <taxon>Beijerinckiaceae</taxon>
        <taxon>Beijerinckia</taxon>
    </lineage>
</organism>
<dbReference type="EMBL" id="CP001017">
    <property type="protein sequence ID" value="ACB97353.1"/>
    <property type="molecule type" value="Genomic_DNA"/>
</dbReference>
<gene>
    <name evidence="1" type="ordered locus">Bind_3812</name>
</gene>
<keyword evidence="2" id="KW-1185">Reference proteome</keyword>
<dbReference type="RefSeq" id="WP_012382966.1">
    <property type="nucleotide sequence ID" value="NC_010580.1"/>
</dbReference>
<dbReference type="Proteomes" id="UP000001695">
    <property type="component" value="Plasmid pBIND01"/>
</dbReference>
<evidence type="ECO:0000313" key="2">
    <source>
        <dbReference type="Proteomes" id="UP000001695"/>
    </source>
</evidence>
<name>B2ILF3_BEII9</name>
<geneLocation type="plasmid" evidence="1 2">
    <name>pBIND01</name>
</geneLocation>
<evidence type="ECO:0000313" key="1">
    <source>
        <dbReference type="EMBL" id="ACB97353.1"/>
    </source>
</evidence>
<sequence length="93" mass="10291">MIGFSEGRKSHAMADQAGGNDRLGEVIEYEVSQVERQFSTATAEDFGLTLNEGKGILRQLQAVMVASQMLEFNVASQVCRACYPNKLFIFINL</sequence>
<proteinExistence type="predicted"/>
<keyword evidence="1" id="KW-0614">Plasmid</keyword>
<reference evidence="1 2" key="1">
    <citation type="submission" date="2008-03" db="EMBL/GenBank/DDBJ databases">
        <title>Complete sequence of plasmid1 of Beijerinckia indica subsp. indica ATCC 9039.</title>
        <authorList>
            <consortium name="US DOE Joint Genome Institute"/>
            <person name="Copeland A."/>
            <person name="Lucas S."/>
            <person name="Lapidus A."/>
            <person name="Glavina del Rio T."/>
            <person name="Dalin E."/>
            <person name="Tice H."/>
            <person name="Bruce D."/>
            <person name="Goodwin L."/>
            <person name="Pitluck S."/>
            <person name="LaButti K."/>
            <person name="Schmutz J."/>
            <person name="Larimer F."/>
            <person name="Land M."/>
            <person name="Hauser L."/>
            <person name="Kyrpides N."/>
            <person name="Mikhailova N."/>
            <person name="Dunfield P.F."/>
            <person name="Dedysh S.N."/>
            <person name="Liesack W."/>
            <person name="Saw J.H."/>
            <person name="Alam M."/>
            <person name="Chen Y."/>
            <person name="Murrell J.C."/>
            <person name="Richardson P."/>
        </authorList>
    </citation>
    <scope>NUCLEOTIDE SEQUENCE [LARGE SCALE GENOMIC DNA]</scope>
    <source>
        <strain evidence="2">ATCC 9039 / DSM 1715 / NCIMB 8712</strain>
        <plasmid evidence="1 2">pBIND01</plasmid>
    </source>
</reference>
<dbReference type="HOGENOM" id="CLU_2393871_0_0_5"/>
<dbReference type="KEGG" id="bid:Bind_3812"/>